<dbReference type="InterPro" id="IPR001650">
    <property type="entry name" value="Helicase_C-like"/>
</dbReference>
<evidence type="ECO:0000259" key="7">
    <source>
        <dbReference type="PROSITE" id="PS51194"/>
    </source>
</evidence>
<dbReference type="NCBIfam" id="TIGR01970">
    <property type="entry name" value="DEAH_box_HrpB"/>
    <property type="match status" value="1"/>
</dbReference>
<dbReference type="SMART" id="SM00490">
    <property type="entry name" value="HELICc"/>
    <property type="match status" value="1"/>
</dbReference>
<dbReference type="GO" id="GO:0004386">
    <property type="term" value="F:helicase activity"/>
    <property type="evidence" value="ECO:0007669"/>
    <property type="project" value="UniProtKB-KW"/>
</dbReference>
<dbReference type="PROSITE" id="PS51194">
    <property type="entry name" value="HELICASE_CTER"/>
    <property type="match status" value="1"/>
</dbReference>
<dbReference type="AlphaFoldDB" id="A0A6N6VTT4"/>
<dbReference type="PIRSF" id="PIRSF005496">
    <property type="entry name" value="ATP_hel_hrpB"/>
    <property type="match status" value="1"/>
</dbReference>
<reference evidence="8 9" key="1">
    <citation type="submission" date="2019-10" db="EMBL/GenBank/DDBJ databases">
        <title>New species of Slilvanegrellaceae.</title>
        <authorList>
            <person name="Pitt A."/>
            <person name="Hahn M.W."/>
        </authorList>
    </citation>
    <scope>NUCLEOTIDE SEQUENCE [LARGE SCALE GENOMIC DNA]</scope>
    <source>
        <strain evidence="8 9">SP-Ram-0.45-NSY-1</strain>
    </source>
</reference>
<dbReference type="GO" id="GO:0016787">
    <property type="term" value="F:hydrolase activity"/>
    <property type="evidence" value="ECO:0007669"/>
    <property type="project" value="UniProtKB-KW"/>
</dbReference>
<protein>
    <submittedName>
        <fullName evidence="8">ATP-dependent helicase HrpB</fullName>
    </submittedName>
</protein>
<dbReference type="GO" id="GO:0005524">
    <property type="term" value="F:ATP binding"/>
    <property type="evidence" value="ECO:0007669"/>
    <property type="project" value="UniProtKB-KW"/>
</dbReference>
<dbReference type="SMART" id="SM00847">
    <property type="entry name" value="HA2"/>
    <property type="match status" value="1"/>
</dbReference>
<evidence type="ECO:0000313" key="9">
    <source>
        <dbReference type="Proteomes" id="UP000437748"/>
    </source>
</evidence>
<gene>
    <name evidence="8" type="primary">hrpB</name>
    <name evidence="8" type="ORF">GCL60_05640</name>
</gene>
<dbReference type="PANTHER" id="PTHR43519:SF1">
    <property type="entry name" value="ATP-DEPENDENT RNA HELICASE HRPB"/>
    <property type="match status" value="1"/>
</dbReference>
<dbReference type="SMART" id="SM00487">
    <property type="entry name" value="DEXDc"/>
    <property type="match status" value="1"/>
</dbReference>
<dbReference type="InterPro" id="IPR049614">
    <property type="entry name" value="HrpB_DEXH"/>
</dbReference>
<feature type="domain" description="Helicase ATP-binding" evidence="6">
    <location>
        <begin position="18"/>
        <end position="179"/>
    </location>
</feature>
<evidence type="ECO:0000256" key="2">
    <source>
        <dbReference type="ARBA" id="ARBA00022801"/>
    </source>
</evidence>
<accession>A0A6N6VTT4</accession>
<dbReference type="InterPro" id="IPR013689">
    <property type="entry name" value="RNA_helicase_ATP-dep_HrpB_C"/>
</dbReference>
<evidence type="ECO:0000259" key="6">
    <source>
        <dbReference type="PROSITE" id="PS51192"/>
    </source>
</evidence>
<dbReference type="FunFam" id="3.40.50.300:FF:002125">
    <property type="entry name" value="ATP-dependent helicase HrpB"/>
    <property type="match status" value="1"/>
</dbReference>
<dbReference type="GO" id="GO:0003676">
    <property type="term" value="F:nucleic acid binding"/>
    <property type="evidence" value="ECO:0007669"/>
    <property type="project" value="InterPro"/>
</dbReference>
<dbReference type="EMBL" id="WFLM01000002">
    <property type="protein sequence ID" value="KAB8039745.1"/>
    <property type="molecule type" value="Genomic_DNA"/>
</dbReference>
<feature type="domain" description="Helicase C-terminal" evidence="7">
    <location>
        <begin position="206"/>
        <end position="376"/>
    </location>
</feature>
<keyword evidence="1" id="KW-0547">Nucleotide-binding</keyword>
<keyword evidence="2" id="KW-0378">Hydrolase</keyword>
<dbReference type="CDD" id="cd17990">
    <property type="entry name" value="DEXHc_HrpB"/>
    <property type="match status" value="1"/>
</dbReference>
<organism evidence="8 9">
    <name type="scientific">Silvanigrella paludirubra</name>
    <dbReference type="NCBI Taxonomy" id="2499159"/>
    <lineage>
        <taxon>Bacteria</taxon>
        <taxon>Pseudomonadati</taxon>
        <taxon>Bdellovibrionota</taxon>
        <taxon>Oligoflexia</taxon>
        <taxon>Silvanigrellales</taxon>
        <taxon>Silvanigrellaceae</taxon>
        <taxon>Silvanigrella</taxon>
    </lineage>
</organism>
<dbReference type="Pfam" id="PF08482">
    <property type="entry name" value="HrpB_C"/>
    <property type="match status" value="1"/>
</dbReference>
<evidence type="ECO:0000256" key="1">
    <source>
        <dbReference type="ARBA" id="ARBA00022741"/>
    </source>
</evidence>
<evidence type="ECO:0000256" key="4">
    <source>
        <dbReference type="ARBA" id="ARBA00022840"/>
    </source>
</evidence>
<dbReference type="PANTHER" id="PTHR43519">
    <property type="entry name" value="ATP-DEPENDENT RNA HELICASE HRPB"/>
    <property type="match status" value="1"/>
</dbReference>
<dbReference type="Pfam" id="PF00271">
    <property type="entry name" value="Helicase_C"/>
    <property type="match status" value="1"/>
</dbReference>
<dbReference type="Proteomes" id="UP000437748">
    <property type="component" value="Unassembled WGS sequence"/>
</dbReference>
<dbReference type="Pfam" id="PF00270">
    <property type="entry name" value="DEAD"/>
    <property type="match status" value="1"/>
</dbReference>
<dbReference type="InterPro" id="IPR014001">
    <property type="entry name" value="Helicase_ATP-bd"/>
</dbReference>
<dbReference type="Gene3D" id="1.20.120.1080">
    <property type="match status" value="1"/>
</dbReference>
<dbReference type="InterPro" id="IPR010225">
    <property type="entry name" value="HrpB"/>
</dbReference>
<dbReference type="OrthoDB" id="5287222at2"/>
<keyword evidence="9" id="KW-1185">Reference proteome</keyword>
<feature type="region of interest" description="Disordered" evidence="5">
    <location>
        <begin position="842"/>
        <end position="866"/>
    </location>
</feature>
<dbReference type="SUPFAM" id="SSF52540">
    <property type="entry name" value="P-loop containing nucleoside triphosphate hydrolases"/>
    <property type="match status" value="1"/>
</dbReference>
<evidence type="ECO:0000256" key="3">
    <source>
        <dbReference type="ARBA" id="ARBA00022806"/>
    </source>
</evidence>
<dbReference type="RefSeq" id="WP_153419198.1">
    <property type="nucleotide sequence ID" value="NZ_WFLM01000002.1"/>
</dbReference>
<name>A0A6N6VTT4_9BACT</name>
<evidence type="ECO:0000256" key="5">
    <source>
        <dbReference type="SAM" id="MobiDB-lite"/>
    </source>
</evidence>
<dbReference type="CDD" id="cd18791">
    <property type="entry name" value="SF2_C_RHA"/>
    <property type="match status" value="1"/>
</dbReference>
<keyword evidence="3 8" id="KW-0347">Helicase</keyword>
<proteinExistence type="predicted"/>
<evidence type="ECO:0000313" key="8">
    <source>
        <dbReference type="EMBL" id="KAB8039745.1"/>
    </source>
</evidence>
<dbReference type="InterPro" id="IPR011545">
    <property type="entry name" value="DEAD/DEAH_box_helicase_dom"/>
</dbReference>
<sequence>MSNQPIKLPIDDLIPDIINHIKTEKSLILQATPGAGKTTRVPPALLNLFDGKILVLEPRRLATKLSAERVSQELNEKCGETVGYQVRFDKVESSKTKIKYITEGIFSRLILSDPSLKNISCVIIDEFHERHIHTDIALMLVKLLQNTIRPDLKLIVMSATLETQNLQEYLPSAKVLVSEGKNYPVTYEYLNLPDSNKSLFTLVPIAVEEVLKNNSCPGHILVFLPGNFEIKRCAENLKELSAKYTFEIFQLKADISIQEQQKIFLKSNIRKVILSTNVAETSVTIDGVTGVIDSGVAKIAGHGSWSGLPTLDIMPISQASCIQRAGRAGRTSPGIAKRLFTQLDYNMRSPFQKPEIQRVDLTQTILELKIMERKLKESFKFDSSFENLFPWFDIPSKNNVESSFGLLKNLNAFDKNNNVTEIGIKISEYPLHPRLGRILVESESKNILAQGILVVSLINEGTFLKRGNQSIDIAHSDIQYQIDLFKKIYLKESISSYKKDLIDFNATKRIENLAKQLCHSSAIHFSNCFKLISDEDLSLILLSGYPDRVCQIRSQSKKNISGRKEINLCLGGGAFISPSSVVQDSELLLAIDAEESANALSQSNSTQIRICHGIEAEYLLAAPEGFIQEYDEYIWDNENERVRGYQKLVYGKLVLEEKQIKEQNNKHEETLIKQLSTMWPKPFEDDKALQFLINRVKLAKQKGEKINIPNFLEEDFELLICHICENKKSFKEILEKDLDEYLDELISYEDQKILSNLFPSHIKIGKGRKVKVHYEEDKPPWVASRLQDFFGTLDTPRICNGTIPLVTHLLAPNMQSVQVTTDLAGFWERGYLEVKKELSRKYPRHSWPDNPKTAEPPEIILRKRNK</sequence>
<keyword evidence="4" id="KW-0067">ATP-binding</keyword>
<dbReference type="Gene3D" id="3.40.50.300">
    <property type="entry name" value="P-loop containing nucleotide triphosphate hydrolases"/>
    <property type="match status" value="2"/>
</dbReference>
<dbReference type="PROSITE" id="PS51192">
    <property type="entry name" value="HELICASE_ATP_BIND_1"/>
    <property type="match status" value="1"/>
</dbReference>
<dbReference type="InterPro" id="IPR007502">
    <property type="entry name" value="Helicase-assoc_dom"/>
</dbReference>
<comment type="caution">
    <text evidence="8">The sequence shown here is derived from an EMBL/GenBank/DDBJ whole genome shotgun (WGS) entry which is preliminary data.</text>
</comment>
<dbReference type="InterPro" id="IPR027417">
    <property type="entry name" value="P-loop_NTPase"/>
</dbReference>